<dbReference type="PROSITE" id="PS00676">
    <property type="entry name" value="SIGMA54_INTERACT_2"/>
    <property type="match status" value="1"/>
</dbReference>
<dbReference type="Pfam" id="PF00072">
    <property type="entry name" value="Response_reg"/>
    <property type="match status" value="1"/>
</dbReference>
<accession>A0A6V8MDZ4</accession>
<dbReference type="InterPro" id="IPR002197">
    <property type="entry name" value="HTH_Fis"/>
</dbReference>
<keyword evidence="2" id="KW-0547">Nucleotide-binding</keyword>
<dbReference type="Pfam" id="PF25601">
    <property type="entry name" value="AAA_lid_14"/>
    <property type="match status" value="1"/>
</dbReference>
<dbReference type="FunFam" id="3.40.50.300:FF:000006">
    <property type="entry name" value="DNA-binding transcriptional regulator NtrC"/>
    <property type="match status" value="1"/>
</dbReference>
<dbReference type="InterPro" id="IPR058031">
    <property type="entry name" value="AAA_lid_NorR"/>
</dbReference>
<dbReference type="InterPro" id="IPR027417">
    <property type="entry name" value="P-loop_NTPase"/>
</dbReference>
<dbReference type="Proteomes" id="UP000556026">
    <property type="component" value="Unassembled WGS sequence"/>
</dbReference>
<evidence type="ECO:0000256" key="3">
    <source>
        <dbReference type="ARBA" id="ARBA00022840"/>
    </source>
</evidence>
<evidence type="ECO:0000256" key="8">
    <source>
        <dbReference type="PROSITE-ProRule" id="PRU00169"/>
    </source>
</evidence>
<keyword evidence="5" id="KW-0805">Transcription regulation</keyword>
<dbReference type="InterPro" id="IPR001789">
    <property type="entry name" value="Sig_transdc_resp-reg_receiver"/>
</dbReference>
<dbReference type="GO" id="GO:0005524">
    <property type="term" value="F:ATP binding"/>
    <property type="evidence" value="ECO:0007669"/>
    <property type="project" value="UniProtKB-KW"/>
</dbReference>
<evidence type="ECO:0000256" key="1">
    <source>
        <dbReference type="ARBA" id="ARBA00022553"/>
    </source>
</evidence>
<dbReference type="SUPFAM" id="SSF46689">
    <property type="entry name" value="Homeodomain-like"/>
    <property type="match status" value="1"/>
</dbReference>
<feature type="domain" description="Response regulatory" evidence="10">
    <location>
        <begin position="6"/>
        <end position="120"/>
    </location>
</feature>
<organism evidence="11 12">
    <name type="scientific">Geomonas silvestris</name>
    <dbReference type="NCBI Taxonomy" id="2740184"/>
    <lineage>
        <taxon>Bacteria</taxon>
        <taxon>Pseudomonadati</taxon>
        <taxon>Thermodesulfobacteriota</taxon>
        <taxon>Desulfuromonadia</taxon>
        <taxon>Geobacterales</taxon>
        <taxon>Geobacteraceae</taxon>
        <taxon>Geomonas</taxon>
    </lineage>
</organism>
<evidence type="ECO:0000259" key="9">
    <source>
        <dbReference type="PROSITE" id="PS50045"/>
    </source>
</evidence>
<dbReference type="PROSITE" id="PS50110">
    <property type="entry name" value="RESPONSE_REGULATORY"/>
    <property type="match status" value="1"/>
</dbReference>
<evidence type="ECO:0000313" key="11">
    <source>
        <dbReference type="EMBL" id="GFO58074.1"/>
    </source>
</evidence>
<dbReference type="SMART" id="SM00382">
    <property type="entry name" value="AAA"/>
    <property type="match status" value="1"/>
</dbReference>
<keyword evidence="1 8" id="KW-0597">Phosphoprotein</keyword>
<dbReference type="SMART" id="SM00448">
    <property type="entry name" value="REC"/>
    <property type="match status" value="1"/>
</dbReference>
<keyword evidence="4" id="KW-0902">Two-component regulatory system</keyword>
<keyword evidence="3" id="KW-0067">ATP-binding</keyword>
<dbReference type="InterPro" id="IPR025944">
    <property type="entry name" value="Sigma_54_int_dom_CS"/>
</dbReference>
<dbReference type="CDD" id="cd00009">
    <property type="entry name" value="AAA"/>
    <property type="match status" value="1"/>
</dbReference>
<dbReference type="Pfam" id="PF02954">
    <property type="entry name" value="HTH_8"/>
    <property type="match status" value="1"/>
</dbReference>
<evidence type="ECO:0000256" key="6">
    <source>
        <dbReference type="ARBA" id="ARBA00023125"/>
    </source>
</evidence>
<evidence type="ECO:0000256" key="2">
    <source>
        <dbReference type="ARBA" id="ARBA00022741"/>
    </source>
</evidence>
<dbReference type="GO" id="GO:0000160">
    <property type="term" value="P:phosphorelay signal transduction system"/>
    <property type="evidence" value="ECO:0007669"/>
    <property type="project" value="UniProtKB-KW"/>
</dbReference>
<dbReference type="InterPro" id="IPR009057">
    <property type="entry name" value="Homeodomain-like_sf"/>
</dbReference>
<dbReference type="PROSITE" id="PS00688">
    <property type="entry name" value="SIGMA54_INTERACT_3"/>
    <property type="match status" value="1"/>
</dbReference>
<feature type="domain" description="Sigma-54 factor interaction" evidence="9">
    <location>
        <begin position="145"/>
        <end position="374"/>
    </location>
</feature>
<dbReference type="EMBL" id="BLXX01000001">
    <property type="protein sequence ID" value="GFO58074.1"/>
    <property type="molecule type" value="Genomic_DNA"/>
</dbReference>
<dbReference type="InterPro" id="IPR002078">
    <property type="entry name" value="Sigma_54_int"/>
</dbReference>
<evidence type="ECO:0000313" key="12">
    <source>
        <dbReference type="Proteomes" id="UP000556026"/>
    </source>
</evidence>
<gene>
    <name evidence="11" type="ORF">GMST_03990</name>
</gene>
<evidence type="ECO:0000256" key="5">
    <source>
        <dbReference type="ARBA" id="ARBA00023015"/>
    </source>
</evidence>
<evidence type="ECO:0000256" key="7">
    <source>
        <dbReference type="ARBA" id="ARBA00023163"/>
    </source>
</evidence>
<evidence type="ECO:0000259" key="10">
    <source>
        <dbReference type="PROSITE" id="PS50110"/>
    </source>
</evidence>
<dbReference type="PANTHER" id="PTHR32071">
    <property type="entry name" value="TRANSCRIPTIONAL REGULATORY PROTEIN"/>
    <property type="match status" value="1"/>
</dbReference>
<dbReference type="GO" id="GO:0006355">
    <property type="term" value="P:regulation of DNA-templated transcription"/>
    <property type="evidence" value="ECO:0007669"/>
    <property type="project" value="InterPro"/>
</dbReference>
<dbReference type="GO" id="GO:0043565">
    <property type="term" value="F:sequence-specific DNA binding"/>
    <property type="evidence" value="ECO:0007669"/>
    <property type="project" value="InterPro"/>
</dbReference>
<dbReference type="AlphaFoldDB" id="A0A6V8MDZ4"/>
<dbReference type="FunFam" id="3.40.50.2300:FF:000018">
    <property type="entry name" value="DNA-binding transcriptional regulator NtrC"/>
    <property type="match status" value="1"/>
</dbReference>
<dbReference type="InterPro" id="IPR003593">
    <property type="entry name" value="AAA+_ATPase"/>
</dbReference>
<dbReference type="Gene3D" id="3.40.50.2300">
    <property type="match status" value="1"/>
</dbReference>
<dbReference type="Pfam" id="PF00158">
    <property type="entry name" value="Sigma54_activat"/>
    <property type="match status" value="1"/>
</dbReference>
<keyword evidence="12" id="KW-1185">Reference proteome</keyword>
<keyword evidence="6" id="KW-0238">DNA-binding</keyword>
<dbReference type="PROSITE" id="PS50045">
    <property type="entry name" value="SIGMA54_INTERACT_4"/>
    <property type="match status" value="1"/>
</dbReference>
<dbReference type="SUPFAM" id="SSF52540">
    <property type="entry name" value="P-loop containing nucleoside triphosphate hydrolases"/>
    <property type="match status" value="1"/>
</dbReference>
<dbReference type="PRINTS" id="PR01590">
    <property type="entry name" value="HTHFIS"/>
</dbReference>
<dbReference type="InterPro" id="IPR025943">
    <property type="entry name" value="Sigma_54_int_dom_ATP-bd_2"/>
</dbReference>
<dbReference type="Gene3D" id="1.10.10.60">
    <property type="entry name" value="Homeodomain-like"/>
    <property type="match status" value="1"/>
</dbReference>
<dbReference type="RefSeq" id="WP_183352922.1">
    <property type="nucleotide sequence ID" value="NZ_BLXX01000001.1"/>
</dbReference>
<dbReference type="SUPFAM" id="SSF52172">
    <property type="entry name" value="CheY-like"/>
    <property type="match status" value="1"/>
</dbReference>
<proteinExistence type="predicted"/>
<feature type="modified residue" description="4-aspartylphosphate" evidence="8">
    <location>
        <position position="55"/>
    </location>
</feature>
<name>A0A6V8MDZ4_9BACT</name>
<dbReference type="PROSITE" id="PS00675">
    <property type="entry name" value="SIGMA54_INTERACT_1"/>
    <property type="match status" value="1"/>
</dbReference>
<comment type="caution">
    <text evidence="11">The sequence shown here is derived from an EMBL/GenBank/DDBJ whole genome shotgun (WGS) entry which is preliminary data.</text>
</comment>
<sequence>MTAQKRIMVVDNEEGLCRMMEAVLSDNGYAVTAHTRSFEAAESFQAGQWDLVVTDIKMPGMDGLELLQRVKQKDPGIPVIMVTAYATVEMSIQALRKGAYDMLTKPFEPEELLYRVKNALQHTKLIEENRELREELVGRFHFENIIGASKGLKEVLEKVEKITVRDTSVLVTGESGTGKELIAQAIHYNSPRKDKKFVAINCGALPASLLESELFGYRKGAFTGAAENRRGLLETADGGTLFLDEVGNLPMTVQKTLLRFLQEQTFNRLGDPTPTKVDVRVLSATNADLKLAVKAGEFREDLYYRLNVVNIQLPPLRERRDDIPLLAAHFINLQNQKFGIQVRGLDQQAHEAAINYGWPGNIRQLRNVIEASMAMEGSSYITLPVLSQFIEVATPESETELHTGDEGDYNKALSRFETEYLRALLRKNNGNVEAAAKEAGTNMATIYRKIKKYSIRKDEYNAAG</sequence>
<keyword evidence="7" id="KW-0804">Transcription</keyword>
<dbReference type="Gene3D" id="1.10.8.60">
    <property type="match status" value="1"/>
</dbReference>
<protein>
    <submittedName>
        <fullName evidence="11">Fis family transcriptional regulator</fullName>
    </submittedName>
</protein>
<evidence type="ECO:0000256" key="4">
    <source>
        <dbReference type="ARBA" id="ARBA00023012"/>
    </source>
</evidence>
<dbReference type="Gene3D" id="3.40.50.300">
    <property type="entry name" value="P-loop containing nucleotide triphosphate hydrolases"/>
    <property type="match status" value="1"/>
</dbReference>
<dbReference type="InterPro" id="IPR025662">
    <property type="entry name" value="Sigma_54_int_dom_ATP-bd_1"/>
</dbReference>
<dbReference type="InterPro" id="IPR011006">
    <property type="entry name" value="CheY-like_superfamily"/>
</dbReference>
<dbReference type="PANTHER" id="PTHR32071:SF113">
    <property type="entry name" value="ALGINATE BIOSYNTHESIS TRANSCRIPTIONAL REGULATORY PROTEIN ALGB"/>
    <property type="match status" value="1"/>
</dbReference>
<reference evidence="12" key="1">
    <citation type="submission" date="2020-06" db="EMBL/GenBank/DDBJ databases">
        <title>Draft genomic sequence of Geomonas sp. Red330.</title>
        <authorList>
            <person name="Itoh H."/>
            <person name="Zhenxing X."/>
            <person name="Ushijima N."/>
            <person name="Masuda Y."/>
            <person name="Shiratori Y."/>
            <person name="Senoo K."/>
        </authorList>
    </citation>
    <scope>NUCLEOTIDE SEQUENCE [LARGE SCALE GENOMIC DNA]</scope>
    <source>
        <strain evidence="12">Red330</strain>
    </source>
</reference>